<organism evidence="1 2">
    <name type="scientific">Kalanchoe fedtschenkoi</name>
    <name type="common">Lavender scallops</name>
    <name type="synonym">South American air plant</name>
    <dbReference type="NCBI Taxonomy" id="63787"/>
    <lineage>
        <taxon>Eukaryota</taxon>
        <taxon>Viridiplantae</taxon>
        <taxon>Streptophyta</taxon>
        <taxon>Embryophyta</taxon>
        <taxon>Tracheophyta</taxon>
        <taxon>Spermatophyta</taxon>
        <taxon>Magnoliopsida</taxon>
        <taxon>eudicotyledons</taxon>
        <taxon>Gunneridae</taxon>
        <taxon>Pentapetalae</taxon>
        <taxon>Saxifragales</taxon>
        <taxon>Crassulaceae</taxon>
        <taxon>Kalanchoe</taxon>
    </lineage>
</organism>
<evidence type="ECO:0000313" key="1">
    <source>
        <dbReference type="EnsemblPlants" id="Kaladp0062s0229.1.v1.1"/>
    </source>
</evidence>
<accession>A0A7N0UEN8</accession>
<dbReference type="Gramene" id="Kaladp0062s0229.1.v1.1">
    <property type="protein sequence ID" value="Kaladp0062s0229.1.v1.1"/>
    <property type="gene ID" value="Kaladp0062s0229.v1.1"/>
</dbReference>
<reference evidence="1" key="1">
    <citation type="submission" date="2021-01" db="UniProtKB">
        <authorList>
            <consortium name="EnsemblPlants"/>
        </authorList>
    </citation>
    <scope>IDENTIFICATION</scope>
</reference>
<dbReference type="AlphaFoldDB" id="A0A7N0UEN8"/>
<proteinExistence type="predicted"/>
<keyword evidence="2" id="KW-1185">Reference proteome</keyword>
<protein>
    <submittedName>
        <fullName evidence="1">Uncharacterized protein</fullName>
    </submittedName>
</protein>
<sequence length="109" mass="12206">MIVDWLANGIWMQIACGRNCTHRQGVEEADLVVVPKKVYEADPVAMVKEAESMEEKAIGLAWQRGRCSLEGDRLGVEKAKAKPAKEEGYRLGACHCTYGSHLLWGWFKV</sequence>
<name>A0A7N0UEN8_KALFE</name>
<dbReference type="Proteomes" id="UP000594263">
    <property type="component" value="Unplaced"/>
</dbReference>
<dbReference type="EnsemblPlants" id="Kaladp0062s0229.1.v1.1">
    <property type="protein sequence ID" value="Kaladp0062s0229.1.v1.1"/>
    <property type="gene ID" value="Kaladp0062s0229.v1.1"/>
</dbReference>
<evidence type="ECO:0000313" key="2">
    <source>
        <dbReference type="Proteomes" id="UP000594263"/>
    </source>
</evidence>